<dbReference type="GO" id="GO:0044571">
    <property type="term" value="P:[2Fe-2S] cluster assembly"/>
    <property type="evidence" value="ECO:0007669"/>
    <property type="project" value="InterPro"/>
</dbReference>
<feature type="non-terminal residue" evidence="6">
    <location>
        <position position="184"/>
    </location>
</feature>
<evidence type="ECO:0000313" key="6">
    <source>
        <dbReference type="EMBL" id="KAF2197796.1"/>
    </source>
</evidence>
<evidence type="ECO:0000256" key="1">
    <source>
        <dbReference type="ARBA" id="ARBA00010476"/>
    </source>
</evidence>
<evidence type="ECO:0000256" key="2">
    <source>
        <dbReference type="ARBA" id="ARBA00023186"/>
    </source>
</evidence>
<evidence type="ECO:0000259" key="5">
    <source>
        <dbReference type="PROSITE" id="PS50076"/>
    </source>
</evidence>
<dbReference type="PROSITE" id="PS50076">
    <property type="entry name" value="DNAJ_2"/>
    <property type="match status" value="1"/>
</dbReference>
<dbReference type="Pfam" id="PF07743">
    <property type="entry name" value="HSCB_C"/>
    <property type="match status" value="1"/>
</dbReference>
<dbReference type="Gene3D" id="1.10.287.110">
    <property type="entry name" value="DnaJ domain"/>
    <property type="match status" value="1"/>
</dbReference>
<name>A0A9P4MP27_9PLEO</name>
<dbReference type="InterPro" id="IPR004640">
    <property type="entry name" value="HscB"/>
</dbReference>
<dbReference type="EMBL" id="ML994197">
    <property type="protein sequence ID" value="KAF2197796.1"/>
    <property type="molecule type" value="Genomic_DNA"/>
</dbReference>
<comment type="similarity">
    <text evidence="1">Belongs to the HscB family.</text>
</comment>
<sequence length="184" mass="21052">SAEQSPPQTHYDFFPISLPQGPPPKGSFKIDLSALKKEFLQLQSRAHPDLHTASNKSRAQALSSRINEAYKTLESPLLRAQYLLSLHGISTSSDETAKVEDQELLMEVMEVRERIEEAESEEEIAELREENEGRIKRSEEVLGEAFEGDDLEGARREAVRLRYWVNVREALREWEPGKEVVLQH</sequence>
<dbReference type="InterPro" id="IPR036386">
    <property type="entry name" value="HscB_C_sf"/>
</dbReference>
<keyword evidence="7" id="KW-1185">Reference proteome</keyword>
<dbReference type="SUPFAM" id="SSF46565">
    <property type="entry name" value="Chaperone J-domain"/>
    <property type="match status" value="1"/>
</dbReference>
<dbReference type="AlphaFoldDB" id="A0A9P4MP27"/>
<dbReference type="OrthoDB" id="448954at2759"/>
<dbReference type="PANTHER" id="PTHR14021:SF15">
    <property type="entry name" value="IRON-SULFUR CLUSTER CO-CHAPERONE PROTEIN HSCB"/>
    <property type="match status" value="1"/>
</dbReference>
<dbReference type="InterPro" id="IPR036869">
    <property type="entry name" value="J_dom_sf"/>
</dbReference>
<dbReference type="GO" id="GO:0001671">
    <property type="term" value="F:ATPase activator activity"/>
    <property type="evidence" value="ECO:0007669"/>
    <property type="project" value="InterPro"/>
</dbReference>
<dbReference type="GO" id="GO:0051259">
    <property type="term" value="P:protein complex oligomerization"/>
    <property type="evidence" value="ECO:0007669"/>
    <property type="project" value="InterPro"/>
</dbReference>
<accession>A0A9P4MP27</accession>
<dbReference type="PANTHER" id="PTHR14021">
    <property type="entry name" value="IRON-SULFUR CLUSTER CO-CHAPERONE PROTEIN HSCB"/>
    <property type="match status" value="1"/>
</dbReference>
<feature type="region of interest" description="Disordered" evidence="4">
    <location>
        <begin position="1"/>
        <end position="22"/>
    </location>
</feature>
<dbReference type="InterPro" id="IPR001623">
    <property type="entry name" value="DnaJ_domain"/>
</dbReference>
<feature type="coiled-coil region" evidence="3">
    <location>
        <begin position="101"/>
        <end position="137"/>
    </location>
</feature>
<comment type="caution">
    <text evidence="6">The sequence shown here is derived from an EMBL/GenBank/DDBJ whole genome shotgun (WGS) entry which is preliminary data.</text>
</comment>
<evidence type="ECO:0000313" key="7">
    <source>
        <dbReference type="Proteomes" id="UP000799536"/>
    </source>
</evidence>
<dbReference type="CDD" id="cd06257">
    <property type="entry name" value="DnaJ"/>
    <property type="match status" value="1"/>
</dbReference>
<evidence type="ECO:0000256" key="4">
    <source>
        <dbReference type="SAM" id="MobiDB-lite"/>
    </source>
</evidence>
<dbReference type="SMART" id="SM00271">
    <property type="entry name" value="DnaJ"/>
    <property type="match status" value="1"/>
</dbReference>
<gene>
    <name evidence="6" type="ORF">GQ43DRAFT_357167</name>
</gene>
<feature type="domain" description="J" evidence="5">
    <location>
        <begin position="9"/>
        <end position="86"/>
    </location>
</feature>
<dbReference type="SUPFAM" id="SSF47144">
    <property type="entry name" value="HSC20 (HSCB), C-terminal oligomerisation domain"/>
    <property type="match status" value="1"/>
</dbReference>
<proteinExistence type="inferred from homology"/>
<dbReference type="GO" id="GO:0005739">
    <property type="term" value="C:mitochondrion"/>
    <property type="evidence" value="ECO:0007669"/>
    <property type="project" value="TreeGrafter"/>
</dbReference>
<feature type="non-terminal residue" evidence="6">
    <location>
        <position position="1"/>
    </location>
</feature>
<organism evidence="6 7">
    <name type="scientific">Delitschia confertaspora ATCC 74209</name>
    <dbReference type="NCBI Taxonomy" id="1513339"/>
    <lineage>
        <taxon>Eukaryota</taxon>
        <taxon>Fungi</taxon>
        <taxon>Dikarya</taxon>
        <taxon>Ascomycota</taxon>
        <taxon>Pezizomycotina</taxon>
        <taxon>Dothideomycetes</taxon>
        <taxon>Pleosporomycetidae</taxon>
        <taxon>Pleosporales</taxon>
        <taxon>Delitschiaceae</taxon>
        <taxon>Delitschia</taxon>
    </lineage>
</organism>
<dbReference type="Proteomes" id="UP000799536">
    <property type="component" value="Unassembled WGS sequence"/>
</dbReference>
<dbReference type="InterPro" id="IPR009073">
    <property type="entry name" value="HscB_oligo_C"/>
</dbReference>
<dbReference type="Gene3D" id="1.20.1280.20">
    <property type="entry name" value="HscB, C-terminal domain"/>
    <property type="match status" value="1"/>
</dbReference>
<reference evidence="6" key="1">
    <citation type="journal article" date="2020" name="Stud. Mycol.">
        <title>101 Dothideomycetes genomes: a test case for predicting lifestyles and emergence of pathogens.</title>
        <authorList>
            <person name="Haridas S."/>
            <person name="Albert R."/>
            <person name="Binder M."/>
            <person name="Bloem J."/>
            <person name="Labutti K."/>
            <person name="Salamov A."/>
            <person name="Andreopoulos B."/>
            <person name="Baker S."/>
            <person name="Barry K."/>
            <person name="Bills G."/>
            <person name="Bluhm B."/>
            <person name="Cannon C."/>
            <person name="Castanera R."/>
            <person name="Culley D."/>
            <person name="Daum C."/>
            <person name="Ezra D."/>
            <person name="Gonzalez J."/>
            <person name="Henrissat B."/>
            <person name="Kuo A."/>
            <person name="Liang C."/>
            <person name="Lipzen A."/>
            <person name="Lutzoni F."/>
            <person name="Magnuson J."/>
            <person name="Mondo S."/>
            <person name="Nolan M."/>
            <person name="Ohm R."/>
            <person name="Pangilinan J."/>
            <person name="Park H.-J."/>
            <person name="Ramirez L."/>
            <person name="Alfaro M."/>
            <person name="Sun H."/>
            <person name="Tritt A."/>
            <person name="Yoshinaga Y."/>
            <person name="Zwiers L.-H."/>
            <person name="Turgeon B."/>
            <person name="Goodwin S."/>
            <person name="Spatafora J."/>
            <person name="Crous P."/>
            <person name="Grigoriev I."/>
        </authorList>
    </citation>
    <scope>NUCLEOTIDE SEQUENCE</scope>
    <source>
        <strain evidence="6">ATCC 74209</strain>
    </source>
</reference>
<keyword evidence="3" id="KW-0175">Coiled coil</keyword>
<keyword evidence="2" id="KW-0143">Chaperone</keyword>
<dbReference type="GO" id="GO:0051087">
    <property type="term" value="F:protein-folding chaperone binding"/>
    <property type="evidence" value="ECO:0007669"/>
    <property type="project" value="InterPro"/>
</dbReference>
<protein>
    <submittedName>
        <fullName evidence="6">Co-chaperone Hsc20</fullName>
    </submittedName>
</protein>
<evidence type="ECO:0000256" key="3">
    <source>
        <dbReference type="SAM" id="Coils"/>
    </source>
</evidence>
<dbReference type="NCBIfam" id="TIGR00714">
    <property type="entry name" value="hscB"/>
    <property type="match status" value="1"/>
</dbReference>